<reference evidence="3" key="1">
    <citation type="submission" date="2025-08" db="UniProtKB">
        <authorList>
            <consortium name="RefSeq"/>
        </authorList>
    </citation>
    <scope>IDENTIFICATION</scope>
    <source>
        <tissue evidence="3">Total insect</tissue>
    </source>
</reference>
<dbReference type="GeneID" id="117646201"/>
<dbReference type="Proteomes" id="UP000515158">
    <property type="component" value="Unplaced"/>
</dbReference>
<evidence type="ECO:0000313" key="2">
    <source>
        <dbReference type="Proteomes" id="UP000515158"/>
    </source>
</evidence>
<proteinExistence type="predicted"/>
<dbReference type="RefSeq" id="XP_034242899.1">
    <property type="nucleotide sequence ID" value="XM_034387008.1"/>
</dbReference>
<sequence>MKTVVACCVALLAASCAASPLPDDGVEVKFEPAASSEVEMDAQIAGLIQQIEQLQGLTPREKRAVSALLGGGGGGSFLNELNKGPTYSQLLGNSGGGFGSKLGIFSSLLGSSSGGGLVELECS</sequence>
<gene>
    <name evidence="3" type="primary">LOC117646201</name>
</gene>
<dbReference type="AlphaFoldDB" id="A0A6P8ZNT2"/>
<organism evidence="3">
    <name type="scientific">Thrips palmi</name>
    <name type="common">Melon thrips</name>
    <dbReference type="NCBI Taxonomy" id="161013"/>
    <lineage>
        <taxon>Eukaryota</taxon>
        <taxon>Metazoa</taxon>
        <taxon>Ecdysozoa</taxon>
        <taxon>Arthropoda</taxon>
        <taxon>Hexapoda</taxon>
        <taxon>Insecta</taxon>
        <taxon>Pterygota</taxon>
        <taxon>Neoptera</taxon>
        <taxon>Paraneoptera</taxon>
        <taxon>Thysanoptera</taxon>
        <taxon>Terebrantia</taxon>
        <taxon>Thripoidea</taxon>
        <taxon>Thripidae</taxon>
        <taxon>Thrips</taxon>
    </lineage>
</organism>
<evidence type="ECO:0000313" key="3">
    <source>
        <dbReference type="RefSeq" id="XP_034242899.1"/>
    </source>
</evidence>
<protein>
    <submittedName>
        <fullName evidence="3">Uncharacterized protein LOC117646201</fullName>
    </submittedName>
</protein>
<dbReference type="KEGG" id="tpal:117646201"/>
<dbReference type="InParanoid" id="A0A6P8ZNT2"/>
<accession>A0A6P8ZNT2</accession>
<feature type="signal peptide" evidence="1">
    <location>
        <begin position="1"/>
        <end position="18"/>
    </location>
</feature>
<evidence type="ECO:0000256" key="1">
    <source>
        <dbReference type="SAM" id="SignalP"/>
    </source>
</evidence>
<name>A0A6P8ZNT2_THRPL</name>
<dbReference type="PROSITE" id="PS51257">
    <property type="entry name" value="PROKAR_LIPOPROTEIN"/>
    <property type="match status" value="1"/>
</dbReference>
<keyword evidence="1" id="KW-0732">Signal</keyword>
<keyword evidence="2" id="KW-1185">Reference proteome</keyword>
<feature type="chain" id="PRO_5027806332" evidence="1">
    <location>
        <begin position="19"/>
        <end position="123"/>
    </location>
</feature>